<evidence type="ECO:0000256" key="1">
    <source>
        <dbReference type="ARBA" id="ARBA00093634"/>
    </source>
</evidence>
<dbReference type="GO" id="GO:0070072">
    <property type="term" value="P:vacuolar proton-transporting V-type ATPase complex assembly"/>
    <property type="evidence" value="ECO:0007669"/>
    <property type="project" value="InterPro"/>
</dbReference>
<dbReference type="Pfam" id="PF21730">
    <property type="entry name" value="Vma22_CCDC115"/>
    <property type="match status" value="1"/>
</dbReference>
<dbReference type="GO" id="GO:0051082">
    <property type="term" value="F:unfolded protein binding"/>
    <property type="evidence" value="ECO:0007669"/>
    <property type="project" value="TreeGrafter"/>
</dbReference>
<accession>A0A4V1IXU0</accession>
<keyword evidence="3" id="KW-1185">Reference proteome</keyword>
<organism evidence="2 3">
    <name type="scientific">Piptocephalis cylindrospora</name>
    <dbReference type="NCBI Taxonomy" id="1907219"/>
    <lineage>
        <taxon>Eukaryota</taxon>
        <taxon>Fungi</taxon>
        <taxon>Fungi incertae sedis</taxon>
        <taxon>Zoopagomycota</taxon>
        <taxon>Zoopagomycotina</taxon>
        <taxon>Zoopagomycetes</taxon>
        <taxon>Zoopagales</taxon>
        <taxon>Piptocephalidaceae</taxon>
        <taxon>Piptocephalis</taxon>
    </lineage>
</organism>
<sequence length="81" mass="9051">MSSTSTTSSSFTTTMTHTCNALDTAIVEYMDLLSAYRSRRQELSRHMHSGFFSLTQAKHIMGSSSLSRMQYDSRMQASATV</sequence>
<dbReference type="Proteomes" id="UP000267251">
    <property type="component" value="Unassembled WGS sequence"/>
</dbReference>
<evidence type="ECO:0000313" key="2">
    <source>
        <dbReference type="EMBL" id="RKP12229.1"/>
    </source>
</evidence>
<evidence type="ECO:0000313" key="3">
    <source>
        <dbReference type="Proteomes" id="UP000267251"/>
    </source>
</evidence>
<dbReference type="AlphaFoldDB" id="A0A4V1IXU0"/>
<protein>
    <recommendedName>
        <fullName evidence="1">Vacuolar ATPase assembly protein VMA22</fullName>
    </recommendedName>
</protein>
<dbReference type="PANTHER" id="PTHR31996">
    <property type="entry name" value="COILED-COIL DOMAIN-CONTAINING PROTEIN 115"/>
    <property type="match status" value="1"/>
</dbReference>
<name>A0A4V1IXU0_9FUNG</name>
<gene>
    <name evidence="2" type="ORF">BJ684DRAFT_21215</name>
</gene>
<reference evidence="3" key="1">
    <citation type="journal article" date="2018" name="Nat. Microbiol.">
        <title>Leveraging single-cell genomics to expand the fungal tree of life.</title>
        <authorList>
            <person name="Ahrendt S.R."/>
            <person name="Quandt C.A."/>
            <person name="Ciobanu D."/>
            <person name="Clum A."/>
            <person name="Salamov A."/>
            <person name="Andreopoulos B."/>
            <person name="Cheng J.F."/>
            <person name="Woyke T."/>
            <person name="Pelin A."/>
            <person name="Henrissat B."/>
            <person name="Reynolds N.K."/>
            <person name="Benny G.L."/>
            <person name="Smith M.E."/>
            <person name="James T.Y."/>
            <person name="Grigoriev I.V."/>
        </authorList>
    </citation>
    <scope>NUCLEOTIDE SEQUENCE [LARGE SCALE GENOMIC DNA]</scope>
</reference>
<proteinExistence type="predicted"/>
<dbReference type="EMBL" id="KZ988422">
    <property type="protein sequence ID" value="RKP12229.1"/>
    <property type="molecule type" value="Genomic_DNA"/>
</dbReference>
<dbReference type="InterPro" id="IPR040357">
    <property type="entry name" value="Vma22/CCDC115"/>
</dbReference>
<dbReference type="PANTHER" id="PTHR31996:SF2">
    <property type="entry name" value="COILED-COIL DOMAIN-CONTAINING PROTEIN 115"/>
    <property type="match status" value="1"/>
</dbReference>
<dbReference type="GO" id="GO:1990871">
    <property type="term" value="C:Vma12-Vma22 assembly complex"/>
    <property type="evidence" value="ECO:0007669"/>
    <property type="project" value="TreeGrafter"/>
</dbReference>
<dbReference type="OrthoDB" id="408631at2759"/>